<evidence type="ECO:0000256" key="1">
    <source>
        <dbReference type="SAM" id="SignalP"/>
    </source>
</evidence>
<keyword evidence="1" id="KW-0732">Signal</keyword>
<dbReference type="KEGG" id="eac:EAL2_c15070"/>
<feature type="signal peptide" evidence="1">
    <location>
        <begin position="1"/>
        <end position="19"/>
    </location>
</feature>
<dbReference type="Proteomes" id="UP000019591">
    <property type="component" value="Chromosome"/>
</dbReference>
<name>W8TKS2_PEPAC</name>
<proteinExistence type="predicted"/>
<dbReference type="RefSeq" id="WP_025435785.1">
    <property type="nucleotide sequence ID" value="NZ_CP007452.1"/>
</dbReference>
<dbReference type="STRING" id="1286171.EAL2_c15070"/>
<dbReference type="PATRIC" id="fig|1286171.3.peg.1458"/>
<feature type="chain" id="PRO_5039272795" evidence="1">
    <location>
        <begin position="20"/>
        <end position="165"/>
    </location>
</feature>
<accession>W8TKS2</accession>
<reference evidence="2 3" key="1">
    <citation type="journal article" date="2014" name="Genome Announc.">
        <title>Complete Genome Sequence of Amino Acid-Utilizing Eubacterium acidaminophilum al-2 (DSM 3953).</title>
        <authorList>
            <person name="Poehlein A."/>
            <person name="Andreesen J.R."/>
            <person name="Daniel R."/>
        </authorList>
    </citation>
    <scope>NUCLEOTIDE SEQUENCE [LARGE SCALE GENOMIC DNA]</scope>
    <source>
        <strain evidence="2 3">DSM 3953</strain>
    </source>
</reference>
<protein>
    <submittedName>
        <fullName evidence="2">Uncharacterized protein</fullName>
    </submittedName>
</protein>
<dbReference type="EMBL" id="CP007452">
    <property type="protein sequence ID" value="AHM56802.1"/>
    <property type="molecule type" value="Genomic_DNA"/>
</dbReference>
<organism evidence="2 3">
    <name type="scientific">Peptoclostridium acidaminophilum DSM 3953</name>
    <dbReference type="NCBI Taxonomy" id="1286171"/>
    <lineage>
        <taxon>Bacteria</taxon>
        <taxon>Bacillati</taxon>
        <taxon>Bacillota</taxon>
        <taxon>Clostridia</taxon>
        <taxon>Peptostreptococcales</taxon>
        <taxon>Peptoclostridiaceae</taxon>
        <taxon>Peptoclostridium</taxon>
    </lineage>
</organism>
<gene>
    <name evidence="2" type="ORF">EAL2_c15070</name>
</gene>
<sequence length="165" mass="18507">MKRKSLFAICLILLAAVYAKFNLEANLKQALKLYNEKAHPQAAEQIKKKAAKAQEKSEILSYKMDFTSSQQDVLLFLEGRYRLLGLELVSERHRIEEIANGADSRKISLYEVELNMSGSPAQIVEFTKSVQLQEACIGIREMGVARAKDGSFECTMLLVLAGNSY</sequence>
<dbReference type="AlphaFoldDB" id="W8TKS2"/>
<evidence type="ECO:0000313" key="3">
    <source>
        <dbReference type="Proteomes" id="UP000019591"/>
    </source>
</evidence>
<dbReference type="HOGENOM" id="CLU_1608368_0_0_9"/>
<evidence type="ECO:0000313" key="2">
    <source>
        <dbReference type="EMBL" id="AHM56802.1"/>
    </source>
</evidence>
<keyword evidence="3" id="KW-1185">Reference proteome</keyword>